<dbReference type="InterPro" id="IPR005119">
    <property type="entry name" value="LysR_subst-bd"/>
</dbReference>
<keyword evidence="7" id="KW-1185">Reference proteome</keyword>
<dbReference type="InterPro" id="IPR000847">
    <property type="entry name" value="LysR_HTH_N"/>
</dbReference>
<dbReference type="Gene3D" id="1.10.10.10">
    <property type="entry name" value="Winged helix-like DNA-binding domain superfamily/Winged helix DNA-binding domain"/>
    <property type="match status" value="1"/>
</dbReference>
<reference evidence="6 7" key="1">
    <citation type="journal article" date="2015" name="Genome Announc.">
        <title>Draft Genome Sequence of Burkholderia sp. Strain PML1(12), an Ectomycorrhizosphere-Inhabiting Bacterium with Effective Mineral-Weathering Ability.</title>
        <authorList>
            <person name="Uroz S."/>
            <person name="Oger P."/>
        </authorList>
    </citation>
    <scope>NUCLEOTIDE SEQUENCE [LARGE SCALE GENOMIC DNA]</scope>
    <source>
        <strain evidence="7">PML1(12)</strain>
    </source>
</reference>
<evidence type="ECO:0000313" key="7">
    <source>
        <dbReference type="Proteomes" id="UP000035963"/>
    </source>
</evidence>
<evidence type="ECO:0000259" key="5">
    <source>
        <dbReference type="PROSITE" id="PS50931"/>
    </source>
</evidence>
<dbReference type="PROSITE" id="PS50931">
    <property type="entry name" value="HTH_LYSR"/>
    <property type="match status" value="1"/>
</dbReference>
<feature type="domain" description="HTH lysR-type" evidence="5">
    <location>
        <begin position="1"/>
        <end position="58"/>
    </location>
</feature>
<dbReference type="GO" id="GO:0003677">
    <property type="term" value="F:DNA binding"/>
    <property type="evidence" value="ECO:0007669"/>
    <property type="project" value="UniProtKB-KW"/>
</dbReference>
<evidence type="ECO:0000256" key="4">
    <source>
        <dbReference type="ARBA" id="ARBA00023163"/>
    </source>
</evidence>
<dbReference type="SUPFAM" id="SSF53850">
    <property type="entry name" value="Periplasmic binding protein-like II"/>
    <property type="match status" value="1"/>
</dbReference>
<dbReference type="GO" id="GO:0003700">
    <property type="term" value="F:DNA-binding transcription factor activity"/>
    <property type="evidence" value="ECO:0007669"/>
    <property type="project" value="InterPro"/>
</dbReference>
<dbReference type="Pfam" id="PF00126">
    <property type="entry name" value="HTH_1"/>
    <property type="match status" value="1"/>
</dbReference>
<comment type="caution">
    <text evidence="6">The sequence shown here is derived from an EMBL/GenBank/DDBJ whole genome shotgun (WGS) entry which is preliminary data.</text>
</comment>
<dbReference type="SUPFAM" id="SSF46785">
    <property type="entry name" value="Winged helix' DNA-binding domain"/>
    <property type="match status" value="1"/>
</dbReference>
<dbReference type="InterPro" id="IPR050950">
    <property type="entry name" value="HTH-type_LysR_regulators"/>
</dbReference>
<organism evidence="6 7">
    <name type="scientific">Caballeronia mineralivorans PML1(12)</name>
    <dbReference type="NCBI Taxonomy" id="908627"/>
    <lineage>
        <taxon>Bacteria</taxon>
        <taxon>Pseudomonadati</taxon>
        <taxon>Pseudomonadota</taxon>
        <taxon>Betaproteobacteria</taxon>
        <taxon>Burkholderiales</taxon>
        <taxon>Burkholderiaceae</taxon>
        <taxon>Caballeronia</taxon>
    </lineage>
</organism>
<dbReference type="AlphaFoldDB" id="A0A0J1D3F6"/>
<dbReference type="PANTHER" id="PTHR30419:SF30">
    <property type="entry name" value="LYSR FAMILY TRANSCRIPTIONAL REGULATOR"/>
    <property type="match status" value="1"/>
</dbReference>
<dbReference type="Gene3D" id="3.40.190.290">
    <property type="match status" value="1"/>
</dbReference>
<dbReference type="RefSeq" id="WP_047845658.1">
    <property type="nucleotide sequence ID" value="NZ_AEJF01000051.1"/>
</dbReference>
<evidence type="ECO:0000256" key="3">
    <source>
        <dbReference type="ARBA" id="ARBA00023125"/>
    </source>
</evidence>
<protein>
    <submittedName>
        <fullName evidence="6">LysR family transcriptional regulator</fullName>
    </submittedName>
</protein>
<evidence type="ECO:0000256" key="2">
    <source>
        <dbReference type="ARBA" id="ARBA00023015"/>
    </source>
</evidence>
<gene>
    <name evidence="6" type="ORF">EOS_05860</name>
</gene>
<dbReference type="OrthoDB" id="8524600at2"/>
<keyword evidence="2" id="KW-0805">Transcription regulation</keyword>
<dbReference type="EMBL" id="AEJF01000051">
    <property type="protein sequence ID" value="KLU27206.1"/>
    <property type="molecule type" value="Genomic_DNA"/>
</dbReference>
<evidence type="ECO:0000256" key="1">
    <source>
        <dbReference type="ARBA" id="ARBA00009437"/>
    </source>
</evidence>
<sequence length="316" mass="34797">MKLHQLRALVAIADTGSIRNAARATDLSPAAITKAIRELEEDLNVTLIIREATGVTLTEAGQTLLGHARLTVGQLARARQEMERLSGMRDGTLSIAAVSWVGLTLLGEVVGLFQTRMPEVKIEFFEGLATVSIPRLRDGTLDISIGRASPVTQTEEFTHVPLFRTGYAVVARAEHRLAECRSLHELKDAEWILNRDSSVDELAADNAFTEYCRVYEPRIHISHSSAIALGLVASTNMLTLMPWPLAELLVSKERLAVLPLVDSIAEAEVSLIYRRGAPLSNAAKYFVECLTSVIRTSMTSEDPLKRRLFHSVECLL</sequence>
<dbReference type="Proteomes" id="UP000035963">
    <property type="component" value="Unassembled WGS sequence"/>
</dbReference>
<dbReference type="GO" id="GO:0005829">
    <property type="term" value="C:cytosol"/>
    <property type="evidence" value="ECO:0007669"/>
    <property type="project" value="TreeGrafter"/>
</dbReference>
<dbReference type="InterPro" id="IPR036388">
    <property type="entry name" value="WH-like_DNA-bd_sf"/>
</dbReference>
<evidence type="ECO:0000313" key="6">
    <source>
        <dbReference type="EMBL" id="KLU27206.1"/>
    </source>
</evidence>
<dbReference type="InterPro" id="IPR036390">
    <property type="entry name" value="WH_DNA-bd_sf"/>
</dbReference>
<accession>A0A0J1D3F6</accession>
<dbReference type="Pfam" id="PF03466">
    <property type="entry name" value="LysR_substrate"/>
    <property type="match status" value="1"/>
</dbReference>
<name>A0A0J1D3F6_9BURK</name>
<proteinExistence type="inferred from homology"/>
<comment type="similarity">
    <text evidence="1">Belongs to the LysR transcriptional regulatory family.</text>
</comment>
<dbReference type="PANTHER" id="PTHR30419">
    <property type="entry name" value="HTH-TYPE TRANSCRIPTIONAL REGULATOR YBHD"/>
    <property type="match status" value="1"/>
</dbReference>
<keyword evidence="3" id="KW-0238">DNA-binding</keyword>
<dbReference type="PATRIC" id="fig|908627.4.peg.1299"/>
<keyword evidence="4" id="KW-0804">Transcription</keyword>
<dbReference type="FunFam" id="1.10.10.10:FF:000001">
    <property type="entry name" value="LysR family transcriptional regulator"/>
    <property type="match status" value="1"/>
</dbReference>